<keyword evidence="3" id="KW-1185">Reference proteome</keyword>
<organism evidence="2 3">
    <name type="scientific">Lactuca saligna</name>
    <name type="common">Willowleaf lettuce</name>
    <dbReference type="NCBI Taxonomy" id="75948"/>
    <lineage>
        <taxon>Eukaryota</taxon>
        <taxon>Viridiplantae</taxon>
        <taxon>Streptophyta</taxon>
        <taxon>Embryophyta</taxon>
        <taxon>Tracheophyta</taxon>
        <taxon>Spermatophyta</taxon>
        <taxon>Magnoliopsida</taxon>
        <taxon>eudicotyledons</taxon>
        <taxon>Gunneridae</taxon>
        <taxon>Pentapetalae</taxon>
        <taxon>asterids</taxon>
        <taxon>campanulids</taxon>
        <taxon>Asterales</taxon>
        <taxon>Asteraceae</taxon>
        <taxon>Cichorioideae</taxon>
        <taxon>Cichorieae</taxon>
        <taxon>Lactucinae</taxon>
        <taxon>Lactuca</taxon>
    </lineage>
</organism>
<feature type="compositionally biased region" description="Polar residues" evidence="1">
    <location>
        <begin position="99"/>
        <end position="108"/>
    </location>
</feature>
<name>A0AA35V3Y2_LACSI</name>
<evidence type="ECO:0000313" key="2">
    <source>
        <dbReference type="EMBL" id="CAI9270019.1"/>
    </source>
</evidence>
<gene>
    <name evidence="2" type="ORF">LSALG_LOCUS10361</name>
</gene>
<dbReference type="AlphaFoldDB" id="A0AA35V3Y2"/>
<dbReference type="EMBL" id="OX465077">
    <property type="protein sequence ID" value="CAI9270019.1"/>
    <property type="molecule type" value="Genomic_DNA"/>
</dbReference>
<sequence length="121" mass="13395">MALSKLFAPGMGLSPILFKLFDFHRGVLDPTLFQRTNGKHLMLVQIYVGDIIFGSIDPMMVADFSKLMVDFGYGNDDANKGGGDEKVLVSKEDEEQFESESNLESGSSDEIAHPYALIEMQ</sequence>
<dbReference type="Proteomes" id="UP001177003">
    <property type="component" value="Chromosome 1"/>
</dbReference>
<evidence type="ECO:0008006" key="4">
    <source>
        <dbReference type="Google" id="ProtNLM"/>
    </source>
</evidence>
<feature type="region of interest" description="Disordered" evidence="1">
    <location>
        <begin position="91"/>
        <end position="121"/>
    </location>
</feature>
<accession>A0AA35V3Y2</accession>
<evidence type="ECO:0000313" key="3">
    <source>
        <dbReference type="Proteomes" id="UP001177003"/>
    </source>
</evidence>
<protein>
    <recommendedName>
        <fullName evidence="4">Reverse transcriptase Ty1/copia-type domain-containing protein</fullName>
    </recommendedName>
</protein>
<proteinExistence type="predicted"/>
<evidence type="ECO:0000256" key="1">
    <source>
        <dbReference type="SAM" id="MobiDB-lite"/>
    </source>
</evidence>
<reference evidence="2" key="1">
    <citation type="submission" date="2023-04" db="EMBL/GenBank/DDBJ databases">
        <authorList>
            <person name="Vijverberg K."/>
            <person name="Xiong W."/>
            <person name="Schranz E."/>
        </authorList>
    </citation>
    <scope>NUCLEOTIDE SEQUENCE</scope>
</reference>